<protein>
    <recommendedName>
        <fullName evidence="11">Transporter</fullName>
    </recommendedName>
</protein>
<dbReference type="STRING" id="215200.SAMN05216454_10951"/>
<evidence type="ECO:0000256" key="2">
    <source>
        <dbReference type="ARBA" id="ARBA00010145"/>
    </source>
</evidence>
<evidence type="ECO:0000256" key="6">
    <source>
        <dbReference type="ARBA" id="ARBA00022989"/>
    </source>
</evidence>
<evidence type="ECO:0000256" key="5">
    <source>
        <dbReference type="ARBA" id="ARBA00022692"/>
    </source>
</evidence>
<gene>
    <name evidence="9" type="ORF">SAMN05216454_10951</name>
</gene>
<dbReference type="GO" id="GO:0055085">
    <property type="term" value="P:transmembrane transport"/>
    <property type="evidence" value="ECO:0007669"/>
    <property type="project" value="InterPro"/>
</dbReference>
<evidence type="ECO:0000256" key="1">
    <source>
        <dbReference type="ARBA" id="ARBA00004651"/>
    </source>
</evidence>
<keyword evidence="7 8" id="KW-0472">Membrane</keyword>
<dbReference type="InterPro" id="IPR004776">
    <property type="entry name" value="Mem_transp_PIN-like"/>
</dbReference>
<comment type="subcellular location">
    <subcellularLocation>
        <location evidence="1">Cell membrane</location>
        <topology evidence="1">Multi-pass membrane protein</topology>
    </subcellularLocation>
</comment>
<evidence type="ECO:0000256" key="4">
    <source>
        <dbReference type="ARBA" id="ARBA00022475"/>
    </source>
</evidence>
<dbReference type="Proteomes" id="UP000199512">
    <property type="component" value="Unassembled WGS sequence"/>
</dbReference>
<dbReference type="EMBL" id="FODF01000009">
    <property type="protein sequence ID" value="SEN72386.1"/>
    <property type="molecule type" value="Genomic_DNA"/>
</dbReference>
<evidence type="ECO:0000256" key="8">
    <source>
        <dbReference type="SAM" id="Phobius"/>
    </source>
</evidence>
<name>A0A1H8IWH2_9FIRM</name>
<keyword evidence="10" id="KW-1185">Reference proteome</keyword>
<dbReference type="OrthoDB" id="9798064at2"/>
<dbReference type="InterPro" id="IPR038770">
    <property type="entry name" value="Na+/solute_symporter_sf"/>
</dbReference>
<dbReference type="PANTHER" id="PTHR36838">
    <property type="entry name" value="AUXIN EFFLUX CARRIER FAMILY PROTEIN"/>
    <property type="match status" value="1"/>
</dbReference>
<organism evidence="9 10">
    <name type="scientific">Peptostreptococcus russellii</name>
    <dbReference type="NCBI Taxonomy" id="215200"/>
    <lineage>
        <taxon>Bacteria</taxon>
        <taxon>Bacillati</taxon>
        <taxon>Bacillota</taxon>
        <taxon>Clostridia</taxon>
        <taxon>Peptostreptococcales</taxon>
        <taxon>Peptostreptococcaceae</taxon>
        <taxon>Peptostreptococcus</taxon>
    </lineage>
</organism>
<feature type="transmembrane region" description="Helical" evidence="8">
    <location>
        <begin position="126"/>
        <end position="147"/>
    </location>
</feature>
<feature type="transmembrane region" description="Helical" evidence="8">
    <location>
        <begin position="288"/>
        <end position="307"/>
    </location>
</feature>
<feature type="transmembrane region" description="Helical" evidence="8">
    <location>
        <begin position="65"/>
        <end position="86"/>
    </location>
</feature>
<evidence type="ECO:0000313" key="10">
    <source>
        <dbReference type="Proteomes" id="UP000199512"/>
    </source>
</evidence>
<keyword evidence="3" id="KW-0813">Transport</keyword>
<keyword evidence="6 8" id="KW-1133">Transmembrane helix</keyword>
<comment type="similarity">
    <text evidence="2">Belongs to the auxin efflux carrier (TC 2.A.69) family.</text>
</comment>
<dbReference type="PANTHER" id="PTHR36838:SF1">
    <property type="entry name" value="SLR1864 PROTEIN"/>
    <property type="match status" value="1"/>
</dbReference>
<evidence type="ECO:0000256" key="3">
    <source>
        <dbReference type="ARBA" id="ARBA00022448"/>
    </source>
</evidence>
<reference evidence="9 10" key="1">
    <citation type="submission" date="2016-10" db="EMBL/GenBank/DDBJ databases">
        <authorList>
            <person name="de Groot N.N."/>
        </authorList>
    </citation>
    <scope>NUCLEOTIDE SEQUENCE [LARGE SCALE GENOMIC DNA]</scope>
    <source>
        <strain evidence="9 10">Calf135</strain>
    </source>
</reference>
<proteinExistence type="inferred from homology"/>
<evidence type="ECO:0000313" key="9">
    <source>
        <dbReference type="EMBL" id="SEN72386.1"/>
    </source>
</evidence>
<accession>A0A1H8IWH2</accession>
<keyword evidence="5 8" id="KW-0812">Transmembrane</keyword>
<feature type="transmembrane region" description="Helical" evidence="8">
    <location>
        <begin position="6"/>
        <end position="22"/>
    </location>
</feature>
<dbReference type="GO" id="GO:0005886">
    <property type="term" value="C:plasma membrane"/>
    <property type="evidence" value="ECO:0007669"/>
    <property type="project" value="UniProtKB-SubCell"/>
</dbReference>
<keyword evidence="4" id="KW-1003">Cell membrane</keyword>
<feature type="transmembrane region" description="Helical" evidence="8">
    <location>
        <begin position="191"/>
        <end position="209"/>
    </location>
</feature>
<evidence type="ECO:0000256" key="7">
    <source>
        <dbReference type="ARBA" id="ARBA00023136"/>
    </source>
</evidence>
<evidence type="ECO:0008006" key="11">
    <source>
        <dbReference type="Google" id="ProtNLM"/>
    </source>
</evidence>
<feature type="transmembrane region" description="Helical" evidence="8">
    <location>
        <begin position="98"/>
        <end position="120"/>
    </location>
</feature>
<feature type="transmembrane region" description="Helical" evidence="8">
    <location>
        <begin position="159"/>
        <end position="179"/>
    </location>
</feature>
<feature type="transmembrane region" description="Helical" evidence="8">
    <location>
        <begin position="34"/>
        <end position="53"/>
    </location>
</feature>
<dbReference type="RefSeq" id="WP_091975748.1">
    <property type="nucleotide sequence ID" value="NZ_FODF01000009.1"/>
</dbReference>
<dbReference type="Pfam" id="PF03547">
    <property type="entry name" value="Mem_trans"/>
    <property type="match status" value="1"/>
</dbReference>
<sequence length="308" mass="34474">MKLVFTNVLILFILMFIGYILGKREVIKHTSISDLTNLLIDVSIPATIIVSMIRPYSPELMKDTFRVLFIMTVYHLSVVAIAYFVTKIIKVDKKDVGGWIFGMVFSNNGFIGYPLMYAIYGNEGLFIMAMGNIVQNILIFSLGVKLITMNYETKEKISIKNILFTRQNAAILVGMILFVGEVKVPEPVVSLLTYLSNLTAPLSMIVVGLSLSRYKVKDMFTDKEAYRLTVFRMVIVPMAILLIFKLTNISANNDLPYAIMFFTAALPSPALLSIMAERYNTSTTFSSRCVFLTTLASVITVPIFAGLL</sequence>
<dbReference type="AlphaFoldDB" id="A0A1H8IWH2"/>
<feature type="transmembrane region" description="Helical" evidence="8">
    <location>
        <begin position="230"/>
        <end position="251"/>
    </location>
</feature>
<dbReference type="Gene3D" id="1.20.1530.20">
    <property type="match status" value="2"/>
</dbReference>
<feature type="transmembrane region" description="Helical" evidence="8">
    <location>
        <begin position="257"/>
        <end position="276"/>
    </location>
</feature>